<dbReference type="EMBL" id="CP047045">
    <property type="protein sequence ID" value="QGZ95847.1"/>
    <property type="molecule type" value="Genomic_DNA"/>
</dbReference>
<reference evidence="3" key="1">
    <citation type="submission" date="2019-12" db="EMBL/GenBank/DDBJ databases">
        <title>Complete genome of Terracaulis silvestris 0127_4.</title>
        <authorList>
            <person name="Vieira S."/>
            <person name="Riedel T."/>
            <person name="Sproer C."/>
            <person name="Pascual J."/>
            <person name="Boedeker C."/>
            <person name="Overmann J."/>
        </authorList>
    </citation>
    <scope>NUCLEOTIDE SEQUENCE [LARGE SCALE GENOMIC DNA]</scope>
    <source>
        <strain evidence="3">0127_4</strain>
    </source>
</reference>
<proteinExistence type="predicted"/>
<dbReference type="AlphaFoldDB" id="A0A6I6MST7"/>
<keyword evidence="3" id="KW-1185">Reference proteome</keyword>
<keyword evidence="1" id="KW-0812">Transmembrane</keyword>
<keyword evidence="1" id="KW-1133">Transmembrane helix</keyword>
<gene>
    <name evidence="2" type="ORF">DSM104635_02700</name>
</gene>
<feature type="transmembrane region" description="Helical" evidence="1">
    <location>
        <begin position="12"/>
        <end position="32"/>
    </location>
</feature>
<evidence type="ECO:0000313" key="3">
    <source>
        <dbReference type="Proteomes" id="UP000431269"/>
    </source>
</evidence>
<organism evidence="2 3">
    <name type="scientific">Terricaulis silvestris</name>
    <dbReference type="NCBI Taxonomy" id="2686094"/>
    <lineage>
        <taxon>Bacteria</taxon>
        <taxon>Pseudomonadati</taxon>
        <taxon>Pseudomonadota</taxon>
        <taxon>Alphaproteobacteria</taxon>
        <taxon>Caulobacterales</taxon>
        <taxon>Caulobacteraceae</taxon>
        <taxon>Terricaulis</taxon>
    </lineage>
</organism>
<dbReference type="KEGG" id="tsv:DSM104635_02700"/>
<accession>A0A6I6MST7</accession>
<sequence>MLGSRPPAAFRALAYLVSAMLFIGVQIAVAHAPL</sequence>
<name>A0A6I6MST7_9CAUL</name>
<keyword evidence="1" id="KW-0472">Membrane</keyword>
<evidence type="ECO:0000313" key="2">
    <source>
        <dbReference type="EMBL" id="QGZ95847.1"/>
    </source>
</evidence>
<dbReference type="Proteomes" id="UP000431269">
    <property type="component" value="Chromosome"/>
</dbReference>
<protein>
    <submittedName>
        <fullName evidence="2">Uncharacterized protein</fullName>
    </submittedName>
</protein>
<evidence type="ECO:0000256" key="1">
    <source>
        <dbReference type="SAM" id="Phobius"/>
    </source>
</evidence>